<evidence type="ECO:0000313" key="3">
    <source>
        <dbReference type="EnsemblFungi" id="MAPG_10526T0"/>
    </source>
</evidence>
<dbReference type="OrthoDB" id="4804534at2759"/>
<keyword evidence="4" id="KW-1185">Reference proteome</keyword>
<dbReference type="OMA" id="NGQGNCA"/>
<feature type="chain" id="PRO_5009386003" evidence="1">
    <location>
        <begin position="20"/>
        <end position="81"/>
    </location>
</feature>
<name>A0A0C4ECU1_MAGP6</name>
<reference evidence="2" key="3">
    <citation type="submission" date="2011-03" db="EMBL/GenBank/DDBJ databases">
        <title>Annotation of Magnaporthe poae ATCC 64411.</title>
        <authorList>
            <person name="Ma L.-J."/>
            <person name="Dead R."/>
            <person name="Young S.K."/>
            <person name="Zeng Q."/>
            <person name="Gargeya S."/>
            <person name="Fitzgerald M."/>
            <person name="Haas B."/>
            <person name="Abouelleil A."/>
            <person name="Alvarado L."/>
            <person name="Arachchi H.M."/>
            <person name="Berlin A."/>
            <person name="Brown A."/>
            <person name="Chapman S.B."/>
            <person name="Chen Z."/>
            <person name="Dunbar C."/>
            <person name="Freedman E."/>
            <person name="Gearin G."/>
            <person name="Gellesch M."/>
            <person name="Goldberg J."/>
            <person name="Griggs A."/>
            <person name="Gujja S."/>
            <person name="Heiman D."/>
            <person name="Howarth C."/>
            <person name="Larson L."/>
            <person name="Lui A."/>
            <person name="MacDonald P.J.P."/>
            <person name="Mehta T."/>
            <person name="Montmayeur A."/>
            <person name="Murphy C."/>
            <person name="Neiman D."/>
            <person name="Pearson M."/>
            <person name="Priest M."/>
            <person name="Roberts A."/>
            <person name="Saif S."/>
            <person name="Shea T."/>
            <person name="Shenoy N."/>
            <person name="Sisk P."/>
            <person name="Stolte C."/>
            <person name="Sykes S."/>
            <person name="Yandava C."/>
            <person name="Wortman J."/>
            <person name="Nusbaum C."/>
            <person name="Birren B."/>
        </authorList>
    </citation>
    <scope>NUCLEOTIDE SEQUENCE</scope>
    <source>
        <strain evidence="2">ATCC 64411</strain>
    </source>
</reference>
<evidence type="ECO:0000256" key="1">
    <source>
        <dbReference type="SAM" id="SignalP"/>
    </source>
</evidence>
<gene>
    <name evidence="2" type="ORF">MAPG_10526</name>
</gene>
<evidence type="ECO:0000313" key="4">
    <source>
        <dbReference type="Proteomes" id="UP000011715"/>
    </source>
</evidence>
<proteinExistence type="predicted"/>
<sequence length="81" mass="8385">MKFATLSVVVASLLSLGMAAPQRGRNRQQEAADKQALINLDGKPVDPNLPPGRTILSNGQGNCAAVQGVAVCQDLNGNSIN</sequence>
<reference evidence="3" key="5">
    <citation type="submission" date="2015-06" db="UniProtKB">
        <authorList>
            <consortium name="EnsemblFungi"/>
        </authorList>
    </citation>
    <scope>IDENTIFICATION</scope>
    <source>
        <strain evidence="3">ATCC 64411</strain>
    </source>
</reference>
<reference evidence="3" key="4">
    <citation type="journal article" date="2015" name="G3 (Bethesda)">
        <title>Genome sequences of three phytopathogenic species of the Magnaporthaceae family of fungi.</title>
        <authorList>
            <person name="Okagaki L.H."/>
            <person name="Nunes C.C."/>
            <person name="Sailsbery J."/>
            <person name="Clay B."/>
            <person name="Brown D."/>
            <person name="John T."/>
            <person name="Oh Y."/>
            <person name="Young N."/>
            <person name="Fitzgerald M."/>
            <person name="Haas B.J."/>
            <person name="Zeng Q."/>
            <person name="Young S."/>
            <person name="Adiconis X."/>
            <person name="Fan L."/>
            <person name="Levin J.Z."/>
            <person name="Mitchell T.K."/>
            <person name="Okubara P.A."/>
            <person name="Farman M.L."/>
            <person name="Kohn L.M."/>
            <person name="Birren B."/>
            <person name="Ma L.-J."/>
            <person name="Dean R.A."/>
        </authorList>
    </citation>
    <scope>NUCLEOTIDE SEQUENCE</scope>
    <source>
        <strain evidence="3">ATCC 64411 / 73-15</strain>
    </source>
</reference>
<reference evidence="4" key="2">
    <citation type="submission" date="2010-05" db="EMBL/GenBank/DDBJ databases">
        <title>The genome sequence of Magnaporthe poae strain ATCC 64411.</title>
        <authorList>
            <person name="Ma L.-J."/>
            <person name="Dead R."/>
            <person name="Young S."/>
            <person name="Zeng Q."/>
            <person name="Koehrsen M."/>
            <person name="Alvarado L."/>
            <person name="Berlin A."/>
            <person name="Chapman S.B."/>
            <person name="Chen Z."/>
            <person name="Freedman E."/>
            <person name="Gellesch M."/>
            <person name="Goldberg J."/>
            <person name="Griggs A."/>
            <person name="Gujja S."/>
            <person name="Heilman E.R."/>
            <person name="Heiman D."/>
            <person name="Hepburn T."/>
            <person name="Howarth C."/>
            <person name="Jen D."/>
            <person name="Larson L."/>
            <person name="Mehta T."/>
            <person name="Neiman D."/>
            <person name="Pearson M."/>
            <person name="Roberts A."/>
            <person name="Saif S."/>
            <person name="Shea T."/>
            <person name="Shenoy N."/>
            <person name="Sisk P."/>
            <person name="Stolte C."/>
            <person name="Sykes S."/>
            <person name="Walk T."/>
            <person name="White J."/>
            <person name="Yandava C."/>
            <person name="Haas B."/>
            <person name="Nusbaum C."/>
            <person name="Birren B."/>
        </authorList>
    </citation>
    <scope>NUCLEOTIDE SEQUENCE [LARGE SCALE GENOMIC DNA]</scope>
    <source>
        <strain evidence="4">ATCC 64411 / 73-15</strain>
    </source>
</reference>
<dbReference type="Proteomes" id="UP000011715">
    <property type="component" value="Unassembled WGS sequence"/>
</dbReference>
<evidence type="ECO:0000313" key="2">
    <source>
        <dbReference type="EMBL" id="KLU90674.1"/>
    </source>
</evidence>
<feature type="signal peptide" evidence="1">
    <location>
        <begin position="1"/>
        <end position="19"/>
    </location>
</feature>
<accession>A0A0C4ECU1</accession>
<organism evidence="3 4">
    <name type="scientific">Magnaporthiopsis poae (strain ATCC 64411 / 73-15)</name>
    <name type="common">Kentucky bluegrass fungus</name>
    <name type="synonym">Magnaporthe poae</name>
    <dbReference type="NCBI Taxonomy" id="644358"/>
    <lineage>
        <taxon>Eukaryota</taxon>
        <taxon>Fungi</taxon>
        <taxon>Dikarya</taxon>
        <taxon>Ascomycota</taxon>
        <taxon>Pezizomycotina</taxon>
        <taxon>Sordariomycetes</taxon>
        <taxon>Sordariomycetidae</taxon>
        <taxon>Magnaporthales</taxon>
        <taxon>Magnaporthaceae</taxon>
        <taxon>Magnaporthiopsis</taxon>
    </lineage>
</organism>
<dbReference type="VEuPathDB" id="FungiDB:MAPG_10526"/>
<dbReference type="EMBL" id="ADBL01002352">
    <property type="status" value="NOT_ANNOTATED_CDS"/>
    <property type="molecule type" value="Genomic_DNA"/>
</dbReference>
<dbReference type="EMBL" id="GL876975">
    <property type="protein sequence ID" value="KLU90674.1"/>
    <property type="molecule type" value="Genomic_DNA"/>
</dbReference>
<dbReference type="AlphaFoldDB" id="A0A0C4ECU1"/>
<protein>
    <submittedName>
        <fullName evidence="2 3">Uncharacterized protein</fullName>
    </submittedName>
</protein>
<reference evidence="2" key="1">
    <citation type="submission" date="2010-05" db="EMBL/GenBank/DDBJ databases">
        <title>The Genome Sequence of Magnaporthe poae strain ATCC 64411.</title>
        <authorList>
            <consortium name="The Broad Institute Genome Sequencing Platform"/>
            <consortium name="Broad Institute Genome Sequencing Center for Infectious Disease"/>
            <person name="Ma L.-J."/>
            <person name="Dead R."/>
            <person name="Young S."/>
            <person name="Zeng Q."/>
            <person name="Koehrsen M."/>
            <person name="Alvarado L."/>
            <person name="Berlin A."/>
            <person name="Chapman S.B."/>
            <person name="Chen Z."/>
            <person name="Freedman E."/>
            <person name="Gellesch M."/>
            <person name="Goldberg J."/>
            <person name="Griggs A."/>
            <person name="Gujja S."/>
            <person name="Heilman E.R."/>
            <person name="Heiman D."/>
            <person name="Hepburn T."/>
            <person name="Howarth C."/>
            <person name="Jen D."/>
            <person name="Larson L."/>
            <person name="Mehta T."/>
            <person name="Neiman D."/>
            <person name="Pearson M."/>
            <person name="Roberts A."/>
            <person name="Saif S."/>
            <person name="Shea T."/>
            <person name="Shenoy N."/>
            <person name="Sisk P."/>
            <person name="Stolte C."/>
            <person name="Sykes S."/>
            <person name="Walk T."/>
            <person name="White J."/>
            <person name="Yandava C."/>
            <person name="Haas B."/>
            <person name="Nusbaum C."/>
            <person name="Birren B."/>
        </authorList>
    </citation>
    <scope>NUCLEOTIDE SEQUENCE</scope>
    <source>
        <strain evidence="2">ATCC 64411</strain>
    </source>
</reference>
<dbReference type="EnsemblFungi" id="MAPG_10526T0">
    <property type="protein sequence ID" value="MAPG_10526T0"/>
    <property type="gene ID" value="MAPG_10526"/>
</dbReference>
<keyword evidence="1" id="KW-0732">Signal</keyword>